<evidence type="ECO:0000313" key="6">
    <source>
        <dbReference type="EMBL" id="TQM10877.1"/>
    </source>
</evidence>
<comment type="similarity">
    <text evidence="2">Belongs to the bacterial solute-binding protein 8 family.</text>
</comment>
<dbReference type="GO" id="GO:1901678">
    <property type="term" value="P:iron coordination entity transport"/>
    <property type="evidence" value="ECO:0007669"/>
    <property type="project" value="UniProtKB-ARBA"/>
</dbReference>
<comment type="caution">
    <text evidence="6">The sequence shown here is derived from an EMBL/GenBank/DDBJ whole genome shotgun (WGS) entry which is preliminary data.</text>
</comment>
<dbReference type="Proteomes" id="UP000315677">
    <property type="component" value="Unassembled WGS sequence"/>
</dbReference>
<dbReference type="PROSITE" id="PS51318">
    <property type="entry name" value="TAT"/>
    <property type="match status" value="1"/>
</dbReference>
<dbReference type="AlphaFoldDB" id="A0A543DNG0"/>
<feature type="domain" description="Fe/B12 periplasmic-binding" evidence="5">
    <location>
        <begin position="64"/>
        <end position="333"/>
    </location>
</feature>
<organism evidence="6 7">
    <name type="scientific">Pseudonocardia kunmingensis</name>
    <dbReference type="NCBI Taxonomy" id="630975"/>
    <lineage>
        <taxon>Bacteria</taxon>
        <taxon>Bacillati</taxon>
        <taxon>Actinomycetota</taxon>
        <taxon>Actinomycetes</taxon>
        <taxon>Pseudonocardiales</taxon>
        <taxon>Pseudonocardiaceae</taxon>
        <taxon>Pseudonocardia</taxon>
    </lineage>
</organism>
<dbReference type="PROSITE" id="PS51257">
    <property type="entry name" value="PROKAR_LIPOPROTEIN"/>
    <property type="match status" value="1"/>
</dbReference>
<name>A0A543DNG0_9PSEU</name>
<gene>
    <name evidence="6" type="ORF">FB558_3400</name>
</gene>
<keyword evidence="4" id="KW-0732">Signal</keyword>
<dbReference type="PANTHER" id="PTHR30532:SF24">
    <property type="entry name" value="FERRIC ENTEROBACTIN-BINDING PERIPLASMIC PROTEIN FEPB"/>
    <property type="match status" value="1"/>
</dbReference>
<protein>
    <submittedName>
        <fullName evidence="6">Iron complex transport system substrate-binding protein</fullName>
    </submittedName>
</protein>
<evidence type="ECO:0000256" key="4">
    <source>
        <dbReference type="ARBA" id="ARBA00022729"/>
    </source>
</evidence>
<dbReference type="EMBL" id="VFPA01000002">
    <property type="protein sequence ID" value="TQM10877.1"/>
    <property type="molecule type" value="Genomic_DNA"/>
</dbReference>
<dbReference type="Gene3D" id="3.40.50.1980">
    <property type="entry name" value="Nitrogenase molybdenum iron protein domain"/>
    <property type="match status" value="2"/>
</dbReference>
<comment type="subcellular location">
    <subcellularLocation>
        <location evidence="1">Cell envelope</location>
    </subcellularLocation>
</comment>
<dbReference type="Pfam" id="PF01497">
    <property type="entry name" value="Peripla_BP_2"/>
    <property type="match status" value="1"/>
</dbReference>
<dbReference type="GO" id="GO:0030288">
    <property type="term" value="C:outer membrane-bounded periplasmic space"/>
    <property type="evidence" value="ECO:0007669"/>
    <property type="project" value="TreeGrafter"/>
</dbReference>
<dbReference type="PANTHER" id="PTHR30532">
    <property type="entry name" value="IRON III DICITRATE-BINDING PERIPLASMIC PROTEIN"/>
    <property type="match status" value="1"/>
</dbReference>
<dbReference type="InterPro" id="IPR002491">
    <property type="entry name" value="ABC_transptr_periplasmic_BD"/>
</dbReference>
<reference evidence="6 7" key="1">
    <citation type="submission" date="2019-06" db="EMBL/GenBank/DDBJ databases">
        <title>Sequencing the genomes of 1000 actinobacteria strains.</title>
        <authorList>
            <person name="Klenk H.-P."/>
        </authorList>
    </citation>
    <scope>NUCLEOTIDE SEQUENCE [LARGE SCALE GENOMIC DNA]</scope>
    <source>
        <strain evidence="6 7">DSM 45301</strain>
    </source>
</reference>
<evidence type="ECO:0000313" key="7">
    <source>
        <dbReference type="Proteomes" id="UP000315677"/>
    </source>
</evidence>
<proteinExistence type="inferred from homology"/>
<dbReference type="PROSITE" id="PS50983">
    <property type="entry name" value="FE_B12_PBP"/>
    <property type="match status" value="1"/>
</dbReference>
<dbReference type="RefSeq" id="WP_142054577.1">
    <property type="nucleotide sequence ID" value="NZ_VFPA01000002.1"/>
</dbReference>
<dbReference type="OrthoDB" id="1846031at2"/>
<evidence type="ECO:0000256" key="2">
    <source>
        <dbReference type="ARBA" id="ARBA00008814"/>
    </source>
</evidence>
<evidence type="ECO:0000256" key="1">
    <source>
        <dbReference type="ARBA" id="ARBA00004196"/>
    </source>
</evidence>
<sequence>MRSFPPPGARPSRRAVLAGGLLLAGTLAGCGAPREDAGAAAPAAGFPRRVDTALGPVEIPAKPQRIVTVGREAEVVLALDATPVGMPKSYYAPGVEPYLEDRIAGRDVTVFDTAQGIPYEQIAALRPDLVLAGTYYGIEGEVARLSEIAPVVTYRRGALVDTWQDHAALIGEAMGEEQRAAAVVAGLQDRIAGIAAEHPSWRDRTFTLSFNYEAGRITSIVDPADFAMRMVAELGLVPSPGVARLPTSGDAGQADLSYEVVSALDADVLLMAHISPSVQAQLESLPVFAGVPAVREGRYVPVDLITVSVLRAPMVLGIEHALDRLVPELERALG</sequence>
<dbReference type="SUPFAM" id="SSF53807">
    <property type="entry name" value="Helical backbone' metal receptor"/>
    <property type="match status" value="1"/>
</dbReference>
<evidence type="ECO:0000256" key="3">
    <source>
        <dbReference type="ARBA" id="ARBA00022448"/>
    </source>
</evidence>
<keyword evidence="3" id="KW-0813">Transport</keyword>
<dbReference type="CDD" id="cd01146">
    <property type="entry name" value="FhuD"/>
    <property type="match status" value="1"/>
</dbReference>
<keyword evidence="7" id="KW-1185">Reference proteome</keyword>
<dbReference type="InterPro" id="IPR051313">
    <property type="entry name" value="Bact_iron-sidero_bind"/>
</dbReference>
<evidence type="ECO:0000259" key="5">
    <source>
        <dbReference type="PROSITE" id="PS50983"/>
    </source>
</evidence>
<dbReference type="InterPro" id="IPR006311">
    <property type="entry name" value="TAT_signal"/>
</dbReference>
<accession>A0A543DNG0</accession>